<dbReference type="Proteomes" id="UP000676409">
    <property type="component" value="Chromosome"/>
</dbReference>
<dbReference type="PRINTS" id="PR00344">
    <property type="entry name" value="BCTRLSENSOR"/>
</dbReference>
<keyword evidence="4" id="KW-0902">Two-component regulatory system</keyword>
<keyword evidence="6" id="KW-0812">Transmembrane</keyword>
<dbReference type="SMART" id="SM00448">
    <property type="entry name" value="REC"/>
    <property type="match status" value="1"/>
</dbReference>
<evidence type="ECO:0000256" key="5">
    <source>
        <dbReference type="PROSITE-ProRule" id="PRU00169"/>
    </source>
</evidence>
<dbReference type="SUPFAM" id="SSF47384">
    <property type="entry name" value="Homodimeric domain of signal transducing histidine kinase"/>
    <property type="match status" value="1"/>
</dbReference>
<evidence type="ECO:0000256" key="6">
    <source>
        <dbReference type="SAM" id="Phobius"/>
    </source>
</evidence>
<evidence type="ECO:0000256" key="1">
    <source>
        <dbReference type="ARBA" id="ARBA00000085"/>
    </source>
</evidence>
<dbReference type="InterPro" id="IPR001789">
    <property type="entry name" value="Sig_transdc_resp-reg_receiver"/>
</dbReference>
<dbReference type="Gene3D" id="1.10.287.130">
    <property type="match status" value="1"/>
</dbReference>
<dbReference type="SUPFAM" id="SSF55874">
    <property type="entry name" value="ATPase domain of HSP90 chaperone/DNA topoisomerase II/histidine kinase"/>
    <property type="match status" value="1"/>
</dbReference>
<dbReference type="InterPro" id="IPR011006">
    <property type="entry name" value="CheY-like_superfamily"/>
</dbReference>
<dbReference type="PANTHER" id="PTHR45339:SF1">
    <property type="entry name" value="HYBRID SIGNAL TRANSDUCTION HISTIDINE KINASE J"/>
    <property type="match status" value="1"/>
</dbReference>
<dbReference type="EMBL" id="CP073078">
    <property type="protein sequence ID" value="QUD88340.1"/>
    <property type="molecule type" value="Genomic_DNA"/>
</dbReference>
<evidence type="ECO:0000259" key="8">
    <source>
        <dbReference type="PROSITE" id="PS50110"/>
    </source>
</evidence>
<dbReference type="SMART" id="SM00388">
    <property type="entry name" value="HisKA"/>
    <property type="match status" value="1"/>
</dbReference>
<evidence type="ECO:0000256" key="2">
    <source>
        <dbReference type="ARBA" id="ARBA00012438"/>
    </source>
</evidence>
<dbReference type="Pfam" id="PF00512">
    <property type="entry name" value="HisKA"/>
    <property type="match status" value="1"/>
</dbReference>
<accession>A0A975FZJ3</accession>
<evidence type="ECO:0000313" key="9">
    <source>
        <dbReference type="EMBL" id="QUD88340.1"/>
    </source>
</evidence>
<dbReference type="Pfam" id="PF02518">
    <property type="entry name" value="HATPase_c"/>
    <property type="match status" value="1"/>
</dbReference>
<keyword evidence="6" id="KW-1133">Transmembrane helix</keyword>
<dbReference type="RefSeq" id="WP_211938391.1">
    <property type="nucleotide sequence ID" value="NZ_CP073078.1"/>
</dbReference>
<protein>
    <recommendedName>
        <fullName evidence="2">histidine kinase</fullName>
        <ecNumber evidence="2">2.7.13.3</ecNumber>
    </recommendedName>
</protein>
<dbReference type="PROSITE" id="PS50110">
    <property type="entry name" value="RESPONSE_REGULATORY"/>
    <property type="match status" value="1"/>
</dbReference>
<keyword evidence="3 5" id="KW-0597">Phosphoprotein</keyword>
<feature type="domain" description="Histidine kinase" evidence="7">
    <location>
        <begin position="314"/>
        <end position="530"/>
    </location>
</feature>
<feature type="modified residue" description="4-aspartylphosphate" evidence="5">
    <location>
        <position position="602"/>
    </location>
</feature>
<gene>
    <name evidence="9" type="ORF">KCG34_00135</name>
</gene>
<dbReference type="PROSITE" id="PS50109">
    <property type="entry name" value="HIS_KIN"/>
    <property type="match status" value="1"/>
</dbReference>
<dbReference type="InterPro" id="IPR003594">
    <property type="entry name" value="HATPase_dom"/>
</dbReference>
<dbReference type="InterPro" id="IPR036890">
    <property type="entry name" value="HATPase_C_sf"/>
</dbReference>
<name>A0A975FZJ3_9CAUL</name>
<evidence type="ECO:0000256" key="4">
    <source>
        <dbReference type="ARBA" id="ARBA00023012"/>
    </source>
</evidence>
<dbReference type="Pfam" id="PF00072">
    <property type="entry name" value="Response_reg"/>
    <property type="match status" value="1"/>
</dbReference>
<reference evidence="9" key="1">
    <citation type="submission" date="2021-04" db="EMBL/GenBank/DDBJ databases">
        <title>The complete genome sequence of Caulobacter sp. S6.</title>
        <authorList>
            <person name="Tang Y."/>
            <person name="Ouyang W."/>
            <person name="Liu Q."/>
            <person name="Huang B."/>
            <person name="Guo Z."/>
            <person name="Lei P."/>
        </authorList>
    </citation>
    <scope>NUCLEOTIDE SEQUENCE</scope>
    <source>
        <strain evidence="9">S6</strain>
    </source>
</reference>
<dbReference type="Gene3D" id="3.30.565.10">
    <property type="entry name" value="Histidine kinase-like ATPase, C-terminal domain"/>
    <property type="match status" value="1"/>
</dbReference>
<dbReference type="GO" id="GO:0000155">
    <property type="term" value="F:phosphorelay sensor kinase activity"/>
    <property type="evidence" value="ECO:0007669"/>
    <property type="project" value="InterPro"/>
</dbReference>
<feature type="transmembrane region" description="Helical" evidence="6">
    <location>
        <begin position="261"/>
        <end position="284"/>
    </location>
</feature>
<dbReference type="EC" id="2.7.13.3" evidence="2"/>
<evidence type="ECO:0000259" key="7">
    <source>
        <dbReference type="PROSITE" id="PS50109"/>
    </source>
</evidence>
<sequence>MNEDLEIAAPQRAAPAILAGVVAVILLVIAGIYAVASRVDAQARAREEQVIANGLDLAVEQTRASLTPNTVWDEAVSHLDVRFDPVWAQGFIAEYYWRTNGYPLVFVLDARGRPLFAAVKGVPVPVERFAPFAADVAPLVAKVRAAETARGPPPPTDTNPKPIDAGAIVRVGGGDHVLAASLVQTDHSSGVVPSRRAPIVVVAAAVDRAFLTALTRRYLLQDLRLIPPGQAIPRGLASAPLEPGAGAARLAWRPYSPITHLLGIIGPFLTVTLLMLAGVGALMVRRERRRNQILLVAMRHARQASDAKSAFLAMISHEIRTPLNGVLGMAQAMERDPLSEAQRERIGVIRQSGSALLEILNNVLDLSKIEAGMMSLEEVDFDLAAIAQSAKAAFGAVAAGKGVALEAEVTGAARGLWRGDPVRVRQVIYNLVANGLKFTDAGAVKLTIDSGADGVRITVRDTGIGIAPEQAEHLFDKFVQADSSTTRRFGGTGLGLAICRELCEAMDGRIRVESQLGSGSAFIVDLPLQRAGATAYAVPDEAADEAPGAEGLRVLAAEDNPVNQLVLKTLLGQVGIAPTLVGDGLAAVEAFRPGAWDLILMDVQMPVMDGVEAARRIRTLEAEAGCAPTPIIALTANAMAHQTRLYLDAGMDGHLAKPIDIERLFEVIAAAAGAA</sequence>
<proteinExistence type="predicted"/>
<dbReference type="InterPro" id="IPR005467">
    <property type="entry name" value="His_kinase_dom"/>
</dbReference>
<dbReference type="InterPro" id="IPR004358">
    <property type="entry name" value="Sig_transdc_His_kin-like_C"/>
</dbReference>
<dbReference type="CDD" id="cd00082">
    <property type="entry name" value="HisKA"/>
    <property type="match status" value="1"/>
</dbReference>
<evidence type="ECO:0000256" key="3">
    <source>
        <dbReference type="ARBA" id="ARBA00022553"/>
    </source>
</evidence>
<organism evidence="9 10">
    <name type="scientific">Phenylobacterium montanum</name>
    <dbReference type="NCBI Taxonomy" id="2823693"/>
    <lineage>
        <taxon>Bacteria</taxon>
        <taxon>Pseudomonadati</taxon>
        <taxon>Pseudomonadota</taxon>
        <taxon>Alphaproteobacteria</taxon>
        <taxon>Caulobacterales</taxon>
        <taxon>Caulobacteraceae</taxon>
        <taxon>Phenylobacterium</taxon>
    </lineage>
</organism>
<dbReference type="KEGG" id="caul:KCG34_00135"/>
<dbReference type="AlphaFoldDB" id="A0A975FZJ3"/>
<feature type="domain" description="Response regulatory" evidence="8">
    <location>
        <begin position="553"/>
        <end position="672"/>
    </location>
</feature>
<dbReference type="CDD" id="cd16922">
    <property type="entry name" value="HATPase_EvgS-ArcB-TorS-like"/>
    <property type="match status" value="1"/>
</dbReference>
<keyword evidence="10" id="KW-1185">Reference proteome</keyword>
<dbReference type="SUPFAM" id="SSF52172">
    <property type="entry name" value="CheY-like"/>
    <property type="match status" value="1"/>
</dbReference>
<dbReference type="Gene3D" id="3.40.50.2300">
    <property type="match status" value="1"/>
</dbReference>
<dbReference type="FunFam" id="3.30.565.10:FF:000010">
    <property type="entry name" value="Sensor histidine kinase RcsC"/>
    <property type="match status" value="1"/>
</dbReference>
<dbReference type="PANTHER" id="PTHR45339">
    <property type="entry name" value="HYBRID SIGNAL TRANSDUCTION HISTIDINE KINASE J"/>
    <property type="match status" value="1"/>
</dbReference>
<dbReference type="InterPro" id="IPR003661">
    <property type="entry name" value="HisK_dim/P_dom"/>
</dbReference>
<dbReference type="Pfam" id="PF05228">
    <property type="entry name" value="CHASE4"/>
    <property type="match status" value="1"/>
</dbReference>
<dbReference type="InterPro" id="IPR036097">
    <property type="entry name" value="HisK_dim/P_sf"/>
</dbReference>
<comment type="catalytic activity">
    <reaction evidence="1">
        <text>ATP + protein L-histidine = ADP + protein N-phospho-L-histidine.</text>
        <dbReference type="EC" id="2.7.13.3"/>
    </reaction>
</comment>
<dbReference type="SMART" id="SM00387">
    <property type="entry name" value="HATPase_c"/>
    <property type="match status" value="1"/>
</dbReference>
<dbReference type="CDD" id="cd17546">
    <property type="entry name" value="REC_hyHK_CKI1_RcsC-like"/>
    <property type="match status" value="1"/>
</dbReference>
<dbReference type="InterPro" id="IPR007892">
    <property type="entry name" value="CHASE4"/>
</dbReference>
<keyword evidence="6" id="KW-0472">Membrane</keyword>
<feature type="transmembrane region" description="Helical" evidence="6">
    <location>
        <begin position="12"/>
        <end position="36"/>
    </location>
</feature>
<evidence type="ECO:0000313" key="10">
    <source>
        <dbReference type="Proteomes" id="UP000676409"/>
    </source>
</evidence>